<evidence type="ECO:0000313" key="2">
    <source>
        <dbReference type="Proteomes" id="UP000500767"/>
    </source>
</evidence>
<sequence>MIDYNTALETTLEGRYQAAHDQFADAAMHGDQVGMDQALAVISALCEELQRDPSD</sequence>
<accession>A0A6M8HY79</accession>
<organism evidence="1 2">
    <name type="scientific">Lichenicola cladoniae</name>
    <dbReference type="NCBI Taxonomy" id="1484109"/>
    <lineage>
        <taxon>Bacteria</taxon>
        <taxon>Pseudomonadati</taxon>
        <taxon>Pseudomonadota</taxon>
        <taxon>Alphaproteobacteria</taxon>
        <taxon>Acetobacterales</taxon>
        <taxon>Acetobacteraceae</taxon>
        <taxon>Lichenicola</taxon>
    </lineage>
</organism>
<evidence type="ECO:0000313" key="1">
    <source>
        <dbReference type="EMBL" id="QKE93206.1"/>
    </source>
</evidence>
<dbReference type="EMBL" id="CP053709">
    <property type="protein sequence ID" value="QKE93206.1"/>
    <property type="molecule type" value="Genomic_DNA"/>
</dbReference>
<dbReference type="Proteomes" id="UP000500767">
    <property type="component" value="Plasmid unnamed1"/>
</dbReference>
<protein>
    <submittedName>
        <fullName evidence="1">Uncharacterized protein</fullName>
    </submittedName>
</protein>
<dbReference type="AlphaFoldDB" id="A0A6M8HY79"/>
<geneLocation type="plasmid" evidence="1 2">
    <name>unnamed1</name>
</geneLocation>
<dbReference type="RefSeq" id="WP_171837738.1">
    <property type="nucleotide sequence ID" value="NZ_CP053709.1"/>
</dbReference>
<keyword evidence="2" id="KW-1185">Reference proteome</keyword>
<name>A0A6M8HY79_9PROT</name>
<proteinExistence type="predicted"/>
<dbReference type="KEGG" id="lck:HN018_23795"/>
<gene>
    <name evidence="1" type="ORF">HN018_23795</name>
</gene>
<keyword evidence="1" id="KW-0614">Plasmid</keyword>
<reference evidence="1 2" key="1">
    <citation type="journal article" date="2014" name="World J. Microbiol. Biotechnol.">
        <title>Biodiversity and physiological characteristics of Antarctic and Arctic lichens-associated bacteria.</title>
        <authorList>
            <person name="Lee Y.M."/>
            <person name="Kim E.H."/>
            <person name="Lee H.K."/>
            <person name="Hong S.G."/>
        </authorList>
    </citation>
    <scope>NUCLEOTIDE SEQUENCE [LARGE SCALE GENOMIC DNA]</scope>
    <source>
        <strain evidence="1 2">PAMC 26569</strain>
        <plasmid evidence="1">unnamed1</plasmid>
    </source>
</reference>